<evidence type="ECO:0000256" key="4">
    <source>
        <dbReference type="ARBA" id="ARBA00022519"/>
    </source>
</evidence>
<evidence type="ECO:0000256" key="2">
    <source>
        <dbReference type="ARBA" id="ARBA00018370"/>
    </source>
</evidence>
<feature type="domain" description="PpiC" evidence="16">
    <location>
        <begin position="267"/>
        <end position="354"/>
    </location>
</feature>
<evidence type="ECO:0000256" key="11">
    <source>
        <dbReference type="ARBA" id="ARBA00038408"/>
    </source>
</evidence>
<keyword evidence="6 15" id="KW-1133">Transmembrane helix</keyword>
<organism evidence="17 18">
    <name type="scientific">Mesorhizobium liriopis</name>
    <dbReference type="NCBI Taxonomy" id="2953882"/>
    <lineage>
        <taxon>Bacteria</taxon>
        <taxon>Pseudomonadati</taxon>
        <taxon>Pseudomonadota</taxon>
        <taxon>Alphaproteobacteria</taxon>
        <taxon>Hyphomicrobiales</taxon>
        <taxon>Phyllobacteriaceae</taxon>
        <taxon>Mesorhizobium</taxon>
    </lineage>
</organism>
<dbReference type="Proteomes" id="UP001205906">
    <property type="component" value="Unassembled WGS sequence"/>
</dbReference>
<evidence type="ECO:0000256" key="14">
    <source>
        <dbReference type="PROSITE-ProRule" id="PRU00278"/>
    </source>
</evidence>
<keyword evidence="3" id="KW-1003">Cell membrane</keyword>
<evidence type="ECO:0000256" key="12">
    <source>
        <dbReference type="ARBA" id="ARBA00040743"/>
    </source>
</evidence>
<keyword evidence="14" id="KW-0697">Rotamase</keyword>
<keyword evidence="7 15" id="KW-0472">Membrane</keyword>
<dbReference type="InterPro" id="IPR027304">
    <property type="entry name" value="Trigger_fact/SurA_dom_sf"/>
</dbReference>
<proteinExistence type="inferred from homology"/>
<keyword evidence="18" id="KW-1185">Reference proteome</keyword>
<evidence type="ECO:0000256" key="8">
    <source>
        <dbReference type="ARBA" id="ARBA00023186"/>
    </source>
</evidence>
<dbReference type="PANTHER" id="PTHR47529:SF1">
    <property type="entry name" value="PERIPLASMIC CHAPERONE PPID"/>
    <property type="match status" value="1"/>
</dbReference>
<keyword evidence="14" id="KW-0413">Isomerase</keyword>
<evidence type="ECO:0000313" key="17">
    <source>
        <dbReference type="EMBL" id="MCO6050601.1"/>
    </source>
</evidence>
<dbReference type="InterPro" id="IPR052029">
    <property type="entry name" value="PpiD_chaperone"/>
</dbReference>
<dbReference type="InterPro" id="IPR000297">
    <property type="entry name" value="PPIase_PpiC"/>
</dbReference>
<evidence type="ECO:0000313" key="18">
    <source>
        <dbReference type="Proteomes" id="UP001205906"/>
    </source>
</evidence>
<dbReference type="Pfam" id="PF13145">
    <property type="entry name" value="Rotamase_2"/>
    <property type="match status" value="1"/>
</dbReference>
<evidence type="ECO:0000256" key="5">
    <source>
        <dbReference type="ARBA" id="ARBA00022692"/>
    </source>
</evidence>
<comment type="similarity">
    <text evidence="11">Belongs to the PpiD chaperone family.</text>
</comment>
<reference evidence="17 18" key="1">
    <citation type="submission" date="2022-06" db="EMBL/GenBank/DDBJ databases">
        <title>Mesorhizobium sp. strain RP14 Genome sequencing and assembly.</title>
        <authorList>
            <person name="Kim I."/>
        </authorList>
    </citation>
    <scope>NUCLEOTIDE SEQUENCE [LARGE SCALE GENOMIC DNA]</scope>
    <source>
        <strain evidence="18">RP14(2022)</strain>
    </source>
</reference>
<dbReference type="InterPro" id="IPR046357">
    <property type="entry name" value="PPIase_dom_sf"/>
</dbReference>
<keyword evidence="4" id="KW-0997">Cell inner membrane</keyword>
<evidence type="ECO:0000256" key="3">
    <source>
        <dbReference type="ARBA" id="ARBA00022475"/>
    </source>
</evidence>
<evidence type="ECO:0000256" key="15">
    <source>
        <dbReference type="SAM" id="Phobius"/>
    </source>
</evidence>
<evidence type="ECO:0000259" key="16">
    <source>
        <dbReference type="PROSITE" id="PS50198"/>
    </source>
</evidence>
<dbReference type="PROSITE" id="PS50198">
    <property type="entry name" value="PPIC_PPIASE_2"/>
    <property type="match status" value="1"/>
</dbReference>
<keyword evidence="5 15" id="KW-0812">Transmembrane</keyword>
<comment type="subcellular location">
    <subcellularLocation>
        <location evidence="1">Cell inner membrane</location>
        <topology evidence="1">Single-pass type II membrane protein</topology>
        <orientation evidence="1">Periplasmic side</orientation>
    </subcellularLocation>
</comment>
<comment type="caution">
    <text evidence="17">The sequence shown here is derived from an EMBL/GenBank/DDBJ whole genome shotgun (WGS) entry which is preliminary data.</text>
</comment>
<dbReference type="EMBL" id="JAMXQS010000006">
    <property type="protein sequence ID" value="MCO6050601.1"/>
    <property type="molecule type" value="Genomic_DNA"/>
</dbReference>
<dbReference type="SUPFAM" id="SSF54534">
    <property type="entry name" value="FKBP-like"/>
    <property type="match status" value="1"/>
</dbReference>
<evidence type="ECO:0000256" key="1">
    <source>
        <dbReference type="ARBA" id="ARBA00004382"/>
    </source>
</evidence>
<feature type="transmembrane region" description="Helical" evidence="15">
    <location>
        <begin position="12"/>
        <end position="31"/>
    </location>
</feature>
<accession>A0ABT1C9F6</accession>
<dbReference type="RefSeq" id="WP_252819392.1">
    <property type="nucleotide sequence ID" value="NZ_JAMXQS010000006.1"/>
</dbReference>
<dbReference type="Pfam" id="PF13624">
    <property type="entry name" value="SurA_N_3"/>
    <property type="match status" value="1"/>
</dbReference>
<evidence type="ECO:0000256" key="6">
    <source>
        <dbReference type="ARBA" id="ARBA00022989"/>
    </source>
</evidence>
<keyword evidence="8" id="KW-0143">Chaperone</keyword>
<dbReference type="SUPFAM" id="SSF109998">
    <property type="entry name" value="Triger factor/SurA peptide-binding domain-like"/>
    <property type="match status" value="1"/>
</dbReference>
<evidence type="ECO:0000256" key="7">
    <source>
        <dbReference type="ARBA" id="ARBA00023136"/>
    </source>
</evidence>
<sequence length="633" mass="68415">MLDALRRAAQGWVAKSLLVLLVGSFAIWGLSSRMMHGLGGNQIVTAGDTVVTPAEYRLAWNSQVGAISQQFGQQLTRDQARSFGIDDQVLSQVAAGAVLDEQAREMRLGVTEDRLAQQTVENPIFRAGGSGFDRNRFNYVLSQVGMTERDYFRNQEQVAVRQQITEAVSDGMVAPDTFLRAASLYAGEDRTVDYLLLPPSLVEPIEEPAADALNKFFEENKATYAAPEYRKFSYVKLEAEDIADVASITDQQARENYDQNIATYTTPESRVIEQLVFPSREAAQAALDAIRGGKTFDAVVAEQGKTASDVALGTFTKEEVSDPKVAEAAFALQQGAVSDVVDGQFGAVLLRVSTVTPAQVKPFEEVSAEIKRTLATKDAGTALAQAHDTYQDARAGGASMQEAASKTGLKVVTVDAMDRQAQRPDGSVVNDLPVSQQLVAAVFDADQGVENEGLPTVSGGSVFYEVEGITPARDRTLDEVRDRVAADWKTAERTARLKARADDLAKRLADGSATLEAIAGETSIEKQTKRGVKREADDGDFGRAGVQAIYAVAENKTGSFEAPNNAGRILFHVVESIEPAGAGPEALGEQQRTSYAQGLRNDLLDQMISQLETKYTVQINREAAEQALGETQR</sequence>
<dbReference type="Gene3D" id="3.10.50.40">
    <property type="match status" value="1"/>
</dbReference>
<protein>
    <recommendedName>
        <fullName evidence="2">Parvulin-like PPIase</fullName>
    </recommendedName>
    <alternativeName>
        <fullName evidence="9">Peptidyl-prolyl cis-trans isomerase plp</fullName>
    </alternativeName>
    <alternativeName>
        <fullName evidence="12">Periplasmic chaperone PpiD</fullName>
    </alternativeName>
    <alternativeName>
        <fullName evidence="13">Periplasmic folding chaperone</fullName>
    </alternativeName>
    <alternativeName>
        <fullName evidence="10">Rotamase plp</fullName>
    </alternativeName>
</protein>
<name>A0ABT1C9F6_9HYPH</name>
<evidence type="ECO:0000256" key="13">
    <source>
        <dbReference type="ARBA" id="ARBA00042775"/>
    </source>
</evidence>
<gene>
    <name evidence="17" type="ORF">NGM99_12490</name>
</gene>
<dbReference type="PANTHER" id="PTHR47529">
    <property type="entry name" value="PEPTIDYL-PROLYL CIS-TRANS ISOMERASE D"/>
    <property type="match status" value="1"/>
</dbReference>
<evidence type="ECO:0000256" key="9">
    <source>
        <dbReference type="ARBA" id="ARBA00030642"/>
    </source>
</evidence>
<evidence type="ECO:0000256" key="10">
    <source>
        <dbReference type="ARBA" id="ARBA00031484"/>
    </source>
</evidence>